<dbReference type="PANTHER" id="PTHR32114:SF2">
    <property type="entry name" value="ABC TRANSPORTER ABCH.3"/>
    <property type="match status" value="1"/>
</dbReference>
<dbReference type="EMBL" id="AJLO02000020">
    <property type="protein sequence ID" value="KOE99440.1"/>
    <property type="molecule type" value="Genomic_DNA"/>
</dbReference>
<dbReference type="OrthoDB" id="9795626at2"/>
<dbReference type="SUPFAM" id="SSF52540">
    <property type="entry name" value="P-loop containing nucleoside triphosphate hydrolases"/>
    <property type="match status" value="1"/>
</dbReference>
<evidence type="ECO:0000313" key="3">
    <source>
        <dbReference type="Proteomes" id="UP000036890"/>
    </source>
</evidence>
<dbReference type="PANTHER" id="PTHR32114">
    <property type="entry name" value="ABC TRANSPORTER ABCH.3"/>
    <property type="match status" value="1"/>
</dbReference>
<accession>A0A0L8AAU5</accession>
<evidence type="ECO:0000256" key="1">
    <source>
        <dbReference type="SAM" id="Coils"/>
    </source>
</evidence>
<dbReference type="Proteomes" id="UP000036890">
    <property type="component" value="Unassembled WGS sequence"/>
</dbReference>
<keyword evidence="1" id="KW-0175">Coiled coil</keyword>
<organism evidence="2 3">
    <name type="scientific">Stenotrophomonas geniculata N1</name>
    <dbReference type="NCBI Taxonomy" id="1167641"/>
    <lineage>
        <taxon>Bacteria</taxon>
        <taxon>Pseudomonadati</taxon>
        <taxon>Pseudomonadota</taxon>
        <taxon>Gammaproteobacteria</taxon>
        <taxon>Lysobacterales</taxon>
        <taxon>Lysobacteraceae</taxon>
        <taxon>Stenotrophomonas</taxon>
    </lineage>
</organism>
<proteinExistence type="predicted"/>
<name>A0A0L8AAU5_9GAMM</name>
<sequence length="667" mass="74065">MHNAIHFPIVQHLSVNGYGLYPGTPSKPGLELDFSPGLTLVVGTNGLGKTTLATLLFRMLSGPFDLSGSTLSSTELGGASLDAIQLSSRARSMFADRVSDRAANAVAVLDVELGGKMLQISRSMKTLTLSRLTVDGADVAPNEADLHSILVGLSGLSSYGDWLMFLRQLVFYFEDRRSLVWDASAQHQVFRMLFLPPAESKELYEEERRILEMDSRIRNDRAALTRLQDRVAKDDEKQSQGEELSGRVQSLEPLQLRDEAKRTQLIKDIDEVDEQRRSLRRQLLEAEDHASRLQEQLEDVRLRIIHDQFPGKAETAKYLLSLLMLDGKCAVCSSEHPGLAESLDERISHAQCVLCGSPSNDDHLEQIPAADVESLDSIRDALERSRIRVEQLQIELTAASGSYEVQSNHLIQLTDQIKGREQLLSTLRQALPEKEDKQLQAKSELGALQSKIDQDRIELDVLTAAFIRRTQVFNERVQARVSEIKRAFGTYAQGFLYETVALKWTPRMRRLGQLQKIDSASFELDMGGTDFEAVHRREGPGAVSESQREFIDLAFRMALIEVAGQGAGGTLVIDAPESSLDAVFVERAAAVLCRFGRAGGPNRLMIASNLVDGRLLPELIRLGVPEAEQSQRLLNLLDVAVPTAAVRVEEGKYRAEWADILKQGFNG</sequence>
<comment type="caution">
    <text evidence="2">The sequence shown here is derived from an EMBL/GenBank/DDBJ whole genome shotgun (WGS) entry which is preliminary data.</text>
</comment>
<protein>
    <submittedName>
        <fullName evidence="2">Uncharacterized protein</fullName>
    </submittedName>
</protein>
<evidence type="ECO:0000313" key="2">
    <source>
        <dbReference type="EMBL" id="KOE99440.1"/>
    </source>
</evidence>
<dbReference type="Gene3D" id="3.40.50.300">
    <property type="entry name" value="P-loop containing nucleotide triphosphate hydrolases"/>
    <property type="match status" value="2"/>
</dbReference>
<dbReference type="RefSeq" id="WP_010484184.1">
    <property type="nucleotide sequence ID" value="NZ_AJLO02000020.1"/>
</dbReference>
<feature type="coiled-coil region" evidence="1">
    <location>
        <begin position="262"/>
        <end position="303"/>
    </location>
</feature>
<gene>
    <name evidence="2" type="ORF">W7K_09505</name>
</gene>
<dbReference type="AlphaFoldDB" id="A0A0L8AAU5"/>
<reference evidence="2 3" key="1">
    <citation type="journal article" date="2012" name="J. Bacteriol.">
        <title>Genome sequence of a novel nicotine-degrading strain, Pseudomonas geniculata N1.</title>
        <authorList>
            <person name="Tang H."/>
            <person name="Yu H."/>
            <person name="Tai C."/>
            <person name="Huang K."/>
            <person name="Liu Y."/>
            <person name="Wang L."/>
            <person name="Yao Y."/>
            <person name="Wu G."/>
            <person name="Xu P."/>
        </authorList>
    </citation>
    <scope>NUCLEOTIDE SEQUENCE [LARGE SCALE GENOMIC DNA]</scope>
    <source>
        <strain evidence="2 3">N1</strain>
    </source>
</reference>
<dbReference type="InterPro" id="IPR027417">
    <property type="entry name" value="P-loop_NTPase"/>
</dbReference>